<evidence type="ECO:0000313" key="9">
    <source>
        <dbReference type="EnsemblPlants" id="TuG1812G0600001670.01.T01"/>
    </source>
</evidence>
<dbReference type="Pfam" id="PF01412">
    <property type="entry name" value="ArfGap"/>
    <property type="match status" value="1"/>
</dbReference>
<evidence type="ECO:0000256" key="6">
    <source>
        <dbReference type="SAM" id="MobiDB-lite"/>
    </source>
</evidence>
<dbReference type="GO" id="GO:0005543">
    <property type="term" value="F:phospholipid binding"/>
    <property type="evidence" value="ECO:0007669"/>
    <property type="project" value="InterPro"/>
</dbReference>
<evidence type="ECO:0000259" key="7">
    <source>
        <dbReference type="PROSITE" id="PS50004"/>
    </source>
</evidence>
<organism evidence="9 10">
    <name type="scientific">Triticum urartu</name>
    <name type="common">Red wild einkorn</name>
    <name type="synonym">Crithodium urartu</name>
    <dbReference type="NCBI Taxonomy" id="4572"/>
    <lineage>
        <taxon>Eukaryota</taxon>
        <taxon>Viridiplantae</taxon>
        <taxon>Streptophyta</taxon>
        <taxon>Embryophyta</taxon>
        <taxon>Tracheophyta</taxon>
        <taxon>Spermatophyta</taxon>
        <taxon>Magnoliopsida</taxon>
        <taxon>Liliopsida</taxon>
        <taxon>Poales</taxon>
        <taxon>Poaceae</taxon>
        <taxon>BOP clade</taxon>
        <taxon>Pooideae</taxon>
        <taxon>Triticodae</taxon>
        <taxon>Triticeae</taxon>
        <taxon>Triticinae</taxon>
        <taxon>Triticum</taxon>
    </lineage>
</organism>
<keyword evidence="3 5" id="KW-0863">Zinc-finger</keyword>
<dbReference type="PROSITE" id="PS50115">
    <property type="entry name" value="ARFGAP"/>
    <property type="match status" value="1"/>
</dbReference>
<evidence type="ECO:0000256" key="2">
    <source>
        <dbReference type="ARBA" id="ARBA00022723"/>
    </source>
</evidence>
<dbReference type="AlphaFoldDB" id="A0A8R7UU44"/>
<evidence type="ECO:0000256" key="4">
    <source>
        <dbReference type="ARBA" id="ARBA00022833"/>
    </source>
</evidence>
<dbReference type="GO" id="GO:0008270">
    <property type="term" value="F:zinc ion binding"/>
    <property type="evidence" value="ECO:0007669"/>
    <property type="project" value="UniProtKB-KW"/>
</dbReference>
<protein>
    <recommendedName>
        <fullName evidence="11">ADP-ribosylation factor GTPase-activating protein AGD12</fullName>
    </recommendedName>
</protein>
<dbReference type="SUPFAM" id="SSF57863">
    <property type="entry name" value="ArfGap/RecO-like zinc finger"/>
    <property type="match status" value="1"/>
</dbReference>
<evidence type="ECO:0000259" key="8">
    <source>
        <dbReference type="PROSITE" id="PS50115"/>
    </source>
</evidence>
<dbReference type="Proteomes" id="UP000015106">
    <property type="component" value="Chromosome 6"/>
</dbReference>
<dbReference type="Gene3D" id="2.60.40.150">
    <property type="entry name" value="C2 domain"/>
    <property type="match status" value="1"/>
</dbReference>
<feature type="region of interest" description="Disordered" evidence="6">
    <location>
        <begin position="140"/>
        <end position="159"/>
    </location>
</feature>
<dbReference type="InterPro" id="IPR000008">
    <property type="entry name" value="C2_dom"/>
</dbReference>
<dbReference type="InterPro" id="IPR037278">
    <property type="entry name" value="ARFGAP/RecO"/>
</dbReference>
<dbReference type="FunFam" id="1.10.220.150:FF:000011">
    <property type="entry name" value="Arf-GAP with dual PH domain-containing protein 1"/>
    <property type="match status" value="1"/>
</dbReference>
<proteinExistence type="predicted"/>
<dbReference type="Gramene" id="TuG1812G0600001670.01.T01">
    <property type="protein sequence ID" value="TuG1812G0600001670.01.T01"/>
    <property type="gene ID" value="TuG1812G0600001670.01"/>
</dbReference>
<keyword evidence="1" id="KW-0343">GTPase activation</keyword>
<evidence type="ECO:0008006" key="11">
    <source>
        <dbReference type="Google" id="ProtNLM"/>
    </source>
</evidence>
<dbReference type="GO" id="GO:0005096">
    <property type="term" value="F:GTPase activator activity"/>
    <property type="evidence" value="ECO:0007669"/>
    <property type="project" value="UniProtKB-KW"/>
</dbReference>
<dbReference type="PRINTS" id="PR00405">
    <property type="entry name" value="REVINTRACTNG"/>
</dbReference>
<sequence length="335" mass="36354">MSGGHGDAGMASGKMAKLKELLQKSENRICADCSAPDPNWASANIGVFICVKCSGVHRSLGTHISKVMSVTLDKWSDDEIDSMVEVGGNSQANAIYEAFLPEGYRKPHPDSAQEERQKFIKSKYELQEFLEPSLRIVSNHPSDAGKQASNSHSGSSKSEDVIHITCSSSPQIGMVEFIGILNVKVIGGTKLAIRDMSSSDPYVVLTLGQQKVQTSVIKGNLNPVWNEELKLSVPQKYGPLKLQVLDHDMVSKDDLMGEAEIDLQPMINAAASFGDPELLGDIQIGRWLKSNDNALTADSAVMVTGGKVKQEVSLNLQHTESGEVTVEMEWMALNI</sequence>
<dbReference type="Gene3D" id="1.10.220.150">
    <property type="entry name" value="Arf GTPase activating protein"/>
    <property type="match status" value="1"/>
</dbReference>
<name>A0A8R7UU44_TRIUA</name>
<dbReference type="InterPro" id="IPR001164">
    <property type="entry name" value="ArfGAP_dom"/>
</dbReference>
<dbReference type="SMART" id="SM00105">
    <property type="entry name" value="ArfGap"/>
    <property type="match status" value="1"/>
</dbReference>
<evidence type="ECO:0000256" key="3">
    <source>
        <dbReference type="ARBA" id="ARBA00022771"/>
    </source>
</evidence>
<feature type="compositionally biased region" description="Polar residues" evidence="6">
    <location>
        <begin position="147"/>
        <end position="156"/>
    </location>
</feature>
<dbReference type="InterPro" id="IPR044518">
    <property type="entry name" value="ARF_GAP_AGD11/12/13"/>
</dbReference>
<reference evidence="9" key="3">
    <citation type="submission" date="2022-06" db="UniProtKB">
        <authorList>
            <consortium name="EnsemblPlants"/>
        </authorList>
    </citation>
    <scope>IDENTIFICATION</scope>
</reference>
<reference evidence="9" key="2">
    <citation type="submission" date="2018-03" db="EMBL/GenBank/DDBJ databases">
        <title>The Triticum urartu genome reveals the dynamic nature of wheat genome evolution.</title>
        <authorList>
            <person name="Ling H."/>
            <person name="Ma B."/>
            <person name="Shi X."/>
            <person name="Liu H."/>
            <person name="Dong L."/>
            <person name="Sun H."/>
            <person name="Cao Y."/>
            <person name="Gao Q."/>
            <person name="Zheng S."/>
            <person name="Li Y."/>
            <person name="Yu Y."/>
            <person name="Du H."/>
            <person name="Qi M."/>
            <person name="Li Y."/>
            <person name="Yu H."/>
            <person name="Cui Y."/>
            <person name="Wang N."/>
            <person name="Chen C."/>
            <person name="Wu H."/>
            <person name="Zhao Y."/>
            <person name="Zhang J."/>
            <person name="Li Y."/>
            <person name="Zhou W."/>
            <person name="Zhang B."/>
            <person name="Hu W."/>
            <person name="Eijk M."/>
            <person name="Tang J."/>
            <person name="Witsenboer H."/>
            <person name="Zhao S."/>
            <person name="Li Z."/>
            <person name="Zhang A."/>
            <person name="Wang D."/>
            <person name="Liang C."/>
        </authorList>
    </citation>
    <scope>NUCLEOTIDE SEQUENCE [LARGE SCALE GENOMIC DNA]</scope>
    <source>
        <strain evidence="9">cv. G1812</strain>
    </source>
</reference>
<dbReference type="PANTHER" id="PTHR46220">
    <property type="entry name" value="ADP-RIBOSYLATION FACTOR GTPASE-ACTIVATING PROTEIN AGD12"/>
    <property type="match status" value="1"/>
</dbReference>
<evidence type="ECO:0000313" key="10">
    <source>
        <dbReference type="Proteomes" id="UP000015106"/>
    </source>
</evidence>
<dbReference type="InterPro" id="IPR038508">
    <property type="entry name" value="ArfGAP_dom_sf"/>
</dbReference>
<keyword evidence="10" id="KW-1185">Reference proteome</keyword>
<evidence type="ECO:0000256" key="1">
    <source>
        <dbReference type="ARBA" id="ARBA00022468"/>
    </source>
</evidence>
<accession>A0A8R7UU44</accession>
<keyword evidence="2" id="KW-0479">Metal-binding</keyword>
<dbReference type="SMART" id="SM00239">
    <property type="entry name" value="C2"/>
    <property type="match status" value="1"/>
</dbReference>
<dbReference type="SUPFAM" id="SSF49562">
    <property type="entry name" value="C2 domain (Calcium/lipid-binding domain, CaLB)"/>
    <property type="match status" value="1"/>
</dbReference>
<dbReference type="InterPro" id="IPR035892">
    <property type="entry name" value="C2_domain_sf"/>
</dbReference>
<dbReference type="EnsemblPlants" id="TuG1812G0600001670.01.T01">
    <property type="protein sequence ID" value="TuG1812G0600001670.01.T01"/>
    <property type="gene ID" value="TuG1812G0600001670.01"/>
</dbReference>
<dbReference type="Pfam" id="PF00168">
    <property type="entry name" value="C2"/>
    <property type="match status" value="1"/>
</dbReference>
<reference evidence="10" key="1">
    <citation type="journal article" date="2013" name="Nature">
        <title>Draft genome of the wheat A-genome progenitor Triticum urartu.</title>
        <authorList>
            <person name="Ling H.Q."/>
            <person name="Zhao S."/>
            <person name="Liu D."/>
            <person name="Wang J."/>
            <person name="Sun H."/>
            <person name="Zhang C."/>
            <person name="Fan H."/>
            <person name="Li D."/>
            <person name="Dong L."/>
            <person name="Tao Y."/>
            <person name="Gao C."/>
            <person name="Wu H."/>
            <person name="Li Y."/>
            <person name="Cui Y."/>
            <person name="Guo X."/>
            <person name="Zheng S."/>
            <person name="Wang B."/>
            <person name="Yu K."/>
            <person name="Liang Q."/>
            <person name="Yang W."/>
            <person name="Lou X."/>
            <person name="Chen J."/>
            <person name="Feng M."/>
            <person name="Jian J."/>
            <person name="Zhang X."/>
            <person name="Luo G."/>
            <person name="Jiang Y."/>
            <person name="Liu J."/>
            <person name="Wang Z."/>
            <person name="Sha Y."/>
            <person name="Zhang B."/>
            <person name="Wu H."/>
            <person name="Tang D."/>
            <person name="Shen Q."/>
            <person name="Xue P."/>
            <person name="Zou S."/>
            <person name="Wang X."/>
            <person name="Liu X."/>
            <person name="Wang F."/>
            <person name="Yang Y."/>
            <person name="An X."/>
            <person name="Dong Z."/>
            <person name="Zhang K."/>
            <person name="Zhang X."/>
            <person name="Luo M.C."/>
            <person name="Dvorak J."/>
            <person name="Tong Y."/>
            <person name="Wang J."/>
            <person name="Yang H."/>
            <person name="Li Z."/>
            <person name="Wang D."/>
            <person name="Zhang A."/>
            <person name="Wang J."/>
        </authorList>
    </citation>
    <scope>NUCLEOTIDE SEQUENCE</scope>
    <source>
        <strain evidence="10">cv. G1812</strain>
    </source>
</reference>
<evidence type="ECO:0000256" key="5">
    <source>
        <dbReference type="PROSITE-ProRule" id="PRU00288"/>
    </source>
</evidence>
<dbReference type="PROSITE" id="PS50004">
    <property type="entry name" value="C2"/>
    <property type="match status" value="1"/>
</dbReference>
<dbReference type="CDD" id="cd08204">
    <property type="entry name" value="ArfGap"/>
    <property type="match status" value="1"/>
</dbReference>
<keyword evidence="4" id="KW-0862">Zinc</keyword>
<dbReference type="PANTHER" id="PTHR46220:SF1">
    <property type="entry name" value="ADP-RIBOSYLATION FACTOR GTPASE-ACTIVATING PROTEIN AGD12"/>
    <property type="match status" value="1"/>
</dbReference>
<feature type="domain" description="Arf-GAP" evidence="8">
    <location>
        <begin position="15"/>
        <end position="144"/>
    </location>
</feature>
<feature type="domain" description="C2" evidence="7">
    <location>
        <begin position="158"/>
        <end position="278"/>
    </location>
</feature>